<keyword evidence="3" id="KW-0862">Zinc</keyword>
<dbReference type="InterPro" id="IPR011057">
    <property type="entry name" value="Mss4-like_sf"/>
</dbReference>
<comment type="caution">
    <text evidence="6">The sequence shown here is derived from an EMBL/GenBank/DDBJ whole genome shotgun (WGS) entry which is preliminary data.</text>
</comment>
<dbReference type="InterPro" id="IPR006913">
    <property type="entry name" value="CENP-V/GFA"/>
</dbReference>
<evidence type="ECO:0000313" key="6">
    <source>
        <dbReference type="EMBL" id="GAC10517.1"/>
    </source>
</evidence>
<evidence type="ECO:0000256" key="2">
    <source>
        <dbReference type="ARBA" id="ARBA00022723"/>
    </source>
</evidence>
<dbReference type="Gene3D" id="3.90.1590.10">
    <property type="entry name" value="glutathione-dependent formaldehyde- activating enzyme (gfa)"/>
    <property type="match status" value="1"/>
</dbReference>
<evidence type="ECO:0000256" key="4">
    <source>
        <dbReference type="ARBA" id="ARBA00023239"/>
    </source>
</evidence>
<reference evidence="6 7" key="1">
    <citation type="journal article" date="2017" name="Antonie Van Leeuwenhoek">
        <title>Rhizobium rhizosphaerae sp. nov., a novel species isolated from rice rhizosphere.</title>
        <authorList>
            <person name="Zhao J.J."/>
            <person name="Zhang J."/>
            <person name="Zhang R.J."/>
            <person name="Zhang C.W."/>
            <person name="Yin H.Q."/>
            <person name="Zhang X.X."/>
        </authorList>
    </citation>
    <scope>NUCLEOTIDE SEQUENCE [LARGE SCALE GENOMIC DNA]</scope>
    <source>
        <strain evidence="6 7">S18K6</strain>
    </source>
</reference>
<comment type="similarity">
    <text evidence="1">Belongs to the Gfa family.</text>
</comment>
<dbReference type="GO" id="GO:0046872">
    <property type="term" value="F:metal ion binding"/>
    <property type="evidence" value="ECO:0007669"/>
    <property type="project" value="UniProtKB-KW"/>
</dbReference>
<evidence type="ECO:0000256" key="3">
    <source>
        <dbReference type="ARBA" id="ARBA00022833"/>
    </source>
</evidence>
<sequence length="140" mass="15295">MGEKQPMKKITGSCLCDTVRFECDDSIESFHLCHCTQCQKVTGSSHASNLFTAVNNIQWLKGSASIKRYNVPGRNISNAFCGECGSALPYASLSGKALVIPAGCLDITPNIQPSSQIFYAERAPWFESAMVCKKYDSMPD</sequence>
<dbReference type="Proteomes" id="UP000006320">
    <property type="component" value="Unassembled WGS sequence"/>
</dbReference>
<feature type="domain" description="CENP-V/GFA" evidence="5">
    <location>
        <begin position="10"/>
        <end position="120"/>
    </location>
</feature>
<dbReference type="RefSeq" id="WP_007988519.1">
    <property type="nucleotide sequence ID" value="NZ_BAEM01000033.1"/>
</dbReference>
<dbReference type="SUPFAM" id="SSF51316">
    <property type="entry name" value="Mss4-like"/>
    <property type="match status" value="1"/>
</dbReference>
<accession>A0AAV3V0Q0</accession>
<name>A0AAV3V0Q0_9ALTE</name>
<dbReference type="EMBL" id="BAEM01000033">
    <property type="protein sequence ID" value="GAC10517.1"/>
    <property type="molecule type" value="Genomic_DNA"/>
</dbReference>
<keyword evidence="4" id="KW-0456">Lyase</keyword>
<keyword evidence="2" id="KW-0479">Metal-binding</keyword>
<dbReference type="PANTHER" id="PTHR33337:SF40">
    <property type="entry name" value="CENP-V_GFA DOMAIN-CONTAINING PROTEIN-RELATED"/>
    <property type="match status" value="1"/>
</dbReference>
<proteinExistence type="inferred from homology"/>
<dbReference type="Pfam" id="PF04828">
    <property type="entry name" value="GFA"/>
    <property type="match status" value="1"/>
</dbReference>
<dbReference type="PROSITE" id="PS51891">
    <property type="entry name" value="CENP_V_GFA"/>
    <property type="match status" value="1"/>
</dbReference>
<organism evidence="6 7">
    <name type="scientific">Paraglaciecola chathamensis S18K6</name>
    <dbReference type="NCBI Taxonomy" id="1127672"/>
    <lineage>
        <taxon>Bacteria</taxon>
        <taxon>Pseudomonadati</taxon>
        <taxon>Pseudomonadota</taxon>
        <taxon>Gammaproteobacteria</taxon>
        <taxon>Alteromonadales</taxon>
        <taxon>Alteromonadaceae</taxon>
        <taxon>Paraglaciecola</taxon>
    </lineage>
</organism>
<evidence type="ECO:0000259" key="5">
    <source>
        <dbReference type="PROSITE" id="PS51891"/>
    </source>
</evidence>
<dbReference type="GO" id="GO:0016846">
    <property type="term" value="F:carbon-sulfur lyase activity"/>
    <property type="evidence" value="ECO:0007669"/>
    <property type="project" value="InterPro"/>
</dbReference>
<dbReference type="PANTHER" id="PTHR33337">
    <property type="entry name" value="GFA DOMAIN-CONTAINING PROTEIN"/>
    <property type="match status" value="1"/>
</dbReference>
<protein>
    <recommendedName>
        <fullName evidence="5">CENP-V/GFA domain-containing protein</fullName>
    </recommendedName>
</protein>
<gene>
    <name evidence="6" type="ORF">GCHA_2570</name>
</gene>
<dbReference type="AlphaFoldDB" id="A0AAV3V0Q0"/>
<evidence type="ECO:0000256" key="1">
    <source>
        <dbReference type="ARBA" id="ARBA00005495"/>
    </source>
</evidence>
<evidence type="ECO:0000313" key="7">
    <source>
        <dbReference type="Proteomes" id="UP000006320"/>
    </source>
</evidence>